<evidence type="ECO:0000256" key="6">
    <source>
        <dbReference type="ARBA" id="ARBA00022824"/>
    </source>
</evidence>
<dbReference type="GO" id="GO:0034727">
    <property type="term" value="P:piecemeal microautophagy of the nucleus"/>
    <property type="evidence" value="ECO:0007669"/>
    <property type="project" value="TreeGrafter"/>
</dbReference>
<dbReference type="InterPro" id="IPR026960">
    <property type="entry name" value="RVT-Znf"/>
</dbReference>
<evidence type="ECO:0000256" key="3">
    <source>
        <dbReference type="ARBA" id="ARBA00009714"/>
    </source>
</evidence>
<feature type="compositionally biased region" description="Low complexity" evidence="12">
    <location>
        <begin position="639"/>
        <end position="653"/>
    </location>
</feature>
<dbReference type="eggNOG" id="KOG1075">
    <property type="taxonomic scope" value="Eukaryota"/>
</dbReference>
<dbReference type="InterPro" id="IPR026849">
    <property type="entry name" value="ATG2"/>
</dbReference>
<feature type="region of interest" description="Disordered" evidence="12">
    <location>
        <begin position="636"/>
        <end position="664"/>
    </location>
</feature>
<keyword evidence="8" id="KW-0445">Lipid transport</keyword>
<proteinExistence type="inferred from homology"/>
<dbReference type="PANTHER" id="PTHR13190">
    <property type="entry name" value="AUTOPHAGY-RELATED 2, ISOFORM A"/>
    <property type="match status" value="1"/>
</dbReference>
<dbReference type="GO" id="GO:0000045">
    <property type="term" value="P:autophagosome assembly"/>
    <property type="evidence" value="ECO:0007669"/>
    <property type="project" value="TreeGrafter"/>
</dbReference>
<dbReference type="Pfam" id="PF13329">
    <property type="entry name" value="ATG2_CAD"/>
    <property type="match status" value="2"/>
</dbReference>
<dbReference type="eggNOG" id="KOG2993">
    <property type="taxonomic scope" value="Eukaryota"/>
</dbReference>
<comment type="similarity">
    <text evidence="3">Belongs to the ATG2 family.</text>
</comment>
<dbReference type="Pfam" id="PF13966">
    <property type="entry name" value="zf-RVT"/>
    <property type="match status" value="1"/>
</dbReference>
<feature type="compositionally biased region" description="Basic and acidic residues" evidence="12">
    <location>
        <begin position="2357"/>
        <end position="2366"/>
    </location>
</feature>
<evidence type="ECO:0000256" key="4">
    <source>
        <dbReference type="ARBA" id="ARBA00018070"/>
    </source>
</evidence>
<comment type="catalytic activity">
    <reaction evidence="10">
        <text>a 1,2-diacyl-sn-glycero-3-phospho-L-serine(in) = a 1,2-diacyl-sn-glycero-3-phospho-L-serine(out)</text>
        <dbReference type="Rhea" id="RHEA:38663"/>
        <dbReference type="ChEBI" id="CHEBI:57262"/>
    </reaction>
</comment>
<dbReference type="GO" id="GO:0061908">
    <property type="term" value="C:phagophore"/>
    <property type="evidence" value="ECO:0007669"/>
    <property type="project" value="TreeGrafter"/>
</dbReference>
<dbReference type="Pfam" id="PF00078">
    <property type="entry name" value="RVT_1"/>
    <property type="match status" value="1"/>
</dbReference>
<evidence type="ECO:0000256" key="8">
    <source>
        <dbReference type="ARBA" id="ARBA00023055"/>
    </source>
</evidence>
<evidence type="ECO:0000256" key="5">
    <source>
        <dbReference type="ARBA" id="ARBA00022448"/>
    </source>
</evidence>
<name>M7ZNZ9_TRIUA</name>
<comment type="subcellular location">
    <subcellularLocation>
        <location evidence="1">Endoplasmic reticulum membrane</location>
        <topology evidence="1">Peripheral membrane protein</topology>
    </subcellularLocation>
    <subcellularLocation>
        <location evidence="2">Preautophagosomal structure membrane</location>
        <topology evidence="2">Peripheral membrane protein</topology>
    </subcellularLocation>
</comment>
<evidence type="ECO:0000256" key="2">
    <source>
        <dbReference type="ARBA" id="ARBA00004623"/>
    </source>
</evidence>
<dbReference type="GO" id="GO:0032266">
    <property type="term" value="F:phosphatidylinositol-3-phosphate binding"/>
    <property type="evidence" value="ECO:0007669"/>
    <property type="project" value="TreeGrafter"/>
</dbReference>
<dbReference type="OMA" id="SEECKSD"/>
<dbReference type="GO" id="GO:0006869">
    <property type="term" value="P:lipid transport"/>
    <property type="evidence" value="ECO:0007669"/>
    <property type="project" value="UniProtKB-KW"/>
</dbReference>
<accession>M7ZNZ9</accession>
<keyword evidence="6" id="KW-0256">Endoplasmic reticulum</keyword>
<dbReference type="EMBL" id="KD186653">
    <property type="protein sequence ID" value="EMS54055.1"/>
    <property type="molecule type" value="Genomic_DNA"/>
</dbReference>
<keyword evidence="9" id="KW-0472">Membrane</keyword>
<keyword evidence="7" id="KW-0072">Autophagy</keyword>
<sequence length="2450" mass="270580">MGAPIRAKRGFRQGDSLSPYLFIIVADVLQRMCCHLFQDGSLVHPLGSDSFFPVLQYADDTLILFQGTTQQAAVVKSALTAFSAFSGLTINFHKSTLVPVAVDSSTASAIAQILGCPVSSFPCNYLGLPLSLHKITHGMLLPIIHKVDRRLSGWLATFLSLGGRLTLINSVLTGIPSYFMSCFAWPKESLGKLESLLCAFFWQGKNKVKGGQCLVAWDTVSLPRINGGLGIRQLQAHNQAMMCKFVSKVLQGSDITCYNWFATHYCRAVLPQRASSRDTTIWKGFRDLVPMVINSSKCVLGSGLLISFWKDQWLEVGRLCQLFPTLYSFAAQPACSVQSQHSNGSWAIQLHPNLSQTASTELAALQGLLLGIAPNLLHEDKRSASVSSGQLCTGYFYRLLIFRGVLTTFHTWVWDVVIPLKHRIFLWLAFHGRLNTKDNMVKKGWSEAAPFAHCDSCPAVESIDHLLLRCALASVLWGKMELDVLACSTTNVLSFVEQAHHQISFRHKWNVAFAACAIALWHARNDRVFNSKIWSVTYTCLYAADMLRLWSFRTQNQRTREVLQAVLKKGLGDLFLGELDLDQLDLQLTRGTLELTDLALNADYINSQLKSCEIVVEDLELVLAPSVASEIPPVDAECSVSGNSSSTQTSVNTKRNESEKHCSTSASRDVDEGVKRIANAVKWFLTNFKIKFKNTYVVFDPQTILDSKISEFNRSLVFRVKEIEFGTNLSTDGLVKLNNFVTFHEAVIEFLKMDDVDVLLQNDLDKATADISSGHSTTSVLTGPIGGFSGTLNLSIPWSNGCLNLKKIDADVSVDSLELLLQISSIQWFMDVWDSLHRNQAREQIRPHNTADMSLSTSRSALSTLKSGSDSVTIRREDTDQIALSQNRQDKYQDSFLTKAHVIQDWIPELVVHEDQGDPDSDCDESIDQFFECFEELRNSQTNLGNSGIWDWTCSVFNAITFASTLASGSDQVPKGLVFLFILTEPPIEKTLRASIAEISVILLFSDEMDTGDSSVPVSLVNDMRNSEMFSSCLSSPPQFEQSMMYPATASSLNMHHLEAKCQNIHLELETYPKKLGFKALIAHMKLDEYYSTNHDSNHPHLGTAFLNNNFCREVQAALPQFPCAAQDYWVETAGSSSRRSEKFIKVELLKTFGESTFHYDVSSTDQDGNSVSTTSLSIYLAPLTLWVHFHTVYMILNFISEVESDVFHGEHRLNRDGDERNSKLANTSSSDSLKVQIAPSHARIVFCFPSEPSWDLSRPSILDKFLVIDHTTSHNSAEASSPLRNERFNDVHPSTQSTSLHLATGNFDIYLVKPSSALDGICALSRQTFSALKILSVTRSDYNDSSIRMIRKNHPVTCPEMVNKVWSLPSLHDQKITQKENNKWVGVASSTTSQDLVESSVSIRQELIRSTEFLLHVQLPHVSVHLNKKDCGLLNQLLDHVLNGLSDGAPGSSENGKDKNNEIAIQTSVIFECSMLDICTELDETVEVGPSLQTELEGSWNRLKLSVSKLSLCSFSNVGGVNNTSFLWVNHGEGELWGSVTGTDDKTCEESKDFLLVICKDSASRRGDGEGNNVLSFGTAGCSVTHIRNPNLQENYTSVNVRSGTIVAPGGRMDWISGISSLFTSGSSGTEQSNNSSSTNNSQAGEPFWSSFFLELTDVALSYEPHLKNSSFNADAPDCKFFSCLLAASSFKLHNKSASDSAATDFDIQLRDLGLLICESSGSKNVTCGYDVDYLRQLGYAKIGHNTFIEAALRTDTSFWKLAISESQFDIGTCRDTTHGLVRLVSQLQKLYAPDMRDALAHLQSRWNIVQQANAQNMPSDASDMSESTDNLADSGECKSDGLLDDIIEDAFYTDQAYTDYNFWDKNCHNSLSSSEMNAEYEMNMANPEAADVGVSHIVTPEANTAQIPIKQNSCPEQIIDSYYMPDLLNSSFSSSPCNVNHQSSGDDARKTMDCDDGGWYNNSPLTIVENHVYKRNCPHGEHVFQQEGKPAVCSLNSDESCNLKGKILIHDIDVKWRMYAGDDWPLAHNDSTSHPCSNGRDRSSSLEFIVSGLGVQFDMYPDGAVSVSRLSISAQDLNLCDQNMHAPWKMVLGCYNSKDYPRESCSTAFKLELESVRPEPQAPLEDYRLCLEILPLQLHLDQGQLNFLISFFQNDSSNNNPHVPCENEIVGMDSTTYGSTTIVDEALLPFFQKFDVKPLVLHINYIPRQFDPIALGKGNYAELLNILPWKGIDLKLKNVSAMGVYGWNSICETVAAEWLEDISKNQVHKVLKGLPPIKSLVAVGSGTKKLVSLPIKSYKKDRKLLKGMQRGAVAFIRSVSIEAVGLGVHLAAGAHDMLLKTERALTAVPPPLTSREAKKPKENIRANQPEGAQQGLKQAYESLTDGLGRTASALIGNPIKVYNRGGSTGSILATAICGAPAAAVAPVSASARAMHYALLGLRNSMSSG</sequence>
<evidence type="ECO:0000256" key="1">
    <source>
        <dbReference type="ARBA" id="ARBA00004406"/>
    </source>
</evidence>
<protein>
    <recommendedName>
        <fullName evidence="4">Autophagy-related protein 2</fullName>
    </recommendedName>
</protein>
<feature type="compositionally biased region" description="Basic and acidic residues" evidence="12">
    <location>
        <begin position="654"/>
        <end position="664"/>
    </location>
</feature>
<evidence type="ECO:0000259" key="13">
    <source>
        <dbReference type="PROSITE" id="PS50878"/>
    </source>
</evidence>
<reference evidence="14" key="1">
    <citation type="journal article" date="2013" name="Nature">
        <title>Draft genome of the wheat A-genome progenitor Triticum urartu.</title>
        <authorList>
            <person name="Ling H.Q."/>
            <person name="Zhao S."/>
            <person name="Liu D."/>
            <person name="Wang J."/>
            <person name="Sun H."/>
            <person name="Zhang C."/>
            <person name="Fan H."/>
            <person name="Li D."/>
            <person name="Dong L."/>
            <person name="Tao Y."/>
            <person name="Gao C."/>
            <person name="Wu H."/>
            <person name="Li Y."/>
            <person name="Cui Y."/>
            <person name="Guo X."/>
            <person name="Zheng S."/>
            <person name="Wang B."/>
            <person name="Yu K."/>
            <person name="Liang Q."/>
            <person name="Yang W."/>
            <person name="Lou X."/>
            <person name="Chen J."/>
            <person name="Feng M."/>
            <person name="Jian J."/>
            <person name="Zhang X."/>
            <person name="Luo G."/>
            <person name="Jiang Y."/>
            <person name="Liu J."/>
            <person name="Wang Z."/>
            <person name="Sha Y."/>
            <person name="Zhang B."/>
            <person name="Wu H."/>
            <person name="Tang D."/>
            <person name="Shen Q."/>
            <person name="Xue P."/>
            <person name="Zou S."/>
            <person name="Wang X."/>
            <person name="Liu X."/>
            <person name="Wang F."/>
            <person name="Yang Y."/>
            <person name="An X."/>
            <person name="Dong Z."/>
            <person name="Zhang K."/>
            <person name="Zhang X."/>
            <person name="Luo M.C."/>
            <person name="Dvorak J."/>
            <person name="Tong Y."/>
            <person name="Wang J."/>
            <person name="Yang H."/>
            <person name="Li Z."/>
            <person name="Wang D."/>
            <person name="Zhang A."/>
            <person name="Wang J."/>
        </authorList>
    </citation>
    <scope>NUCLEOTIDE SEQUENCE</scope>
</reference>
<evidence type="ECO:0000256" key="7">
    <source>
        <dbReference type="ARBA" id="ARBA00023006"/>
    </source>
</evidence>
<dbReference type="GO" id="GO:0034045">
    <property type="term" value="C:phagophore assembly site membrane"/>
    <property type="evidence" value="ECO:0007669"/>
    <property type="project" value="UniProtKB-SubCell"/>
</dbReference>
<evidence type="ECO:0000313" key="14">
    <source>
        <dbReference type="EMBL" id="EMS54055.1"/>
    </source>
</evidence>
<keyword evidence="5" id="KW-0813">Transport</keyword>
<evidence type="ECO:0000256" key="10">
    <source>
        <dbReference type="ARBA" id="ARBA00024479"/>
    </source>
</evidence>
<dbReference type="GO" id="GO:0061723">
    <property type="term" value="P:glycophagy"/>
    <property type="evidence" value="ECO:0007669"/>
    <property type="project" value="TreeGrafter"/>
</dbReference>
<dbReference type="InterPro" id="IPR000477">
    <property type="entry name" value="RT_dom"/>
</dbReference>
<dbReference type="GO" id="GO:0000422">
    <property type="term" value="P:autophagy of mitochondrion"/>
    <property type="evidence" value="ECO:0007669"/>
    <property type="project" value="TreeGrafter"/>
</dbReference>
<feature type="domain" description="Reverse transcriptase" evidence="13">
    <location>
        <begin position="1"/>
        <end position="130"/>
    </location>
</feature>
<gene>
    <name evidence="14" type="ORF">TRIUR3_21993</name>
</gene>
<dbReference type="PROSITE" id="PS50878">
    <property type="entry name" value="RT_POL"/>
    <property type="match status" value="1"/>
</dbReference>
<evidence type="ECO:0000256" key="9">
    <source>
        <dbReference type="ARBA" id="ARBA00023136"/>
    </source>
</evidence>
<evidence type="ECO:0000256" key="11">
    <source>
        <dbReference type="ARBA" id="ARBA00024615"/>
    </source>
</evidence>
<dbReference type="GO" id="GO:0043495">
    <property type="term" value="F:protein-membrane adaptor activity"/>
    <property type="evidence" value="ECO:0007669"/>
    <property type="project" value="TreeGrafter"/>
</dbReference>
<comment type="catalytic activity">
    <reaction evidence="11">
        <text>a 1,2-diacyl-sn-glycero-3-phosphoethanolamine(in) = a 1,2-diacyl-sn-glycero-3-phosphoethanolamine(out)</text>
        <dbReference type="Rhea" id="RHEA:38895"/>
        <dbReference type="ChEBI" id="CHEBI:64612"/>
    </reaction>
</comment>
<feature type="region of interest" description="Disordered" evidence="12">
    <location>
        <begin position="2354"/>
        <end position="2376"/>
    </location>
</feature>
<dbReference type="GO" id="GO:0005789">
    <property type="term" value="C:endoplasmic reticulum membrane"/>
    <property type="evidence" value="ECO:0007669"/>
    <property type="project" value="UniProtKB-SubCell"/>
</dbReference>
<evidence type="ECO:0000256" key="12">
    <source>
        <dbReference type="SAM" id="MobiDB-lite"/>
    </source>
</evidence>
<dbReference type="GO" id="GO:0061709">
    <property type="term" value="P:reticulophagy"/>
    <property type="evidence" value="ECO:0007669"/>
    <property type="project" value="TreeGrafter"/>
</dbReference>
<dbReference type="STRING" id="4572.M7ZNZ9"/>
<dbReference type="PANTHER" id="PTHR13190:SF1">
    <property type="entry name" value="AUTOPHAGY-RELATED 2, ISOFORM A"/>
    <property type="match status" value="1"/>
</dbReference>
<organism evidence="14">
    <name type="scientific">Triticum urartu</name>
    <name type="common">Red wild einkorn</name>
    <name type="synonym">Crithodium urartu</name>
    <dbReference type="NCBI Taxonomy" id="4572"/>
    <lineage>
        <taxon>Eukaryota</taxon>
        <taxon>Viridiplantae</taxon>
        <taxon>Streptophyta</taxon>
        <taxon>Embryophyta</taxon>
        <taxon>Tracheophyta</taxon>
        <taxon>Spermatophyta</taxon>
        <taxon>Magnoliopsida</taxon>
        <taxon>Liliopsida</taxon>
        <taxon>Poales</taxon>
        <taxon>Poaceae</taxon>
        <taxon>BOP clade</taxon>
        <taxon>Pooideae</taxon>
        <taxon>Triticodae</taxon>
        <taxon>Triticeae</taxon>
        <taxon>Triticinae</taxon>
        <taxon>Triticum</taxon>
    </lineage>
</organism>